<proteinExistence type="predicted"/>
<dbReference type="Proteomes" id="UP000002183">
    <property type="component" value="Segment"/>
</dbReference>
<dbReference type="GeneID" id="6940739"/>
<dbReference type="EMBL" id="FJ174691">
    <property type="protein sequence ID" value="ACI12453.1"/>
    <property type="molecule type" value="Genomic_DNA"/>
</dbReference>
<protein>
    <recommendedName>
        <fullName evidence="3">Minor tail protein</fullName>
    </recommendedName>
</protein>
<reference evidence="1 2" key="1">
    <citation type="submission" date="2008-09" db="EMBL/GenBank/DDBJ databases">
        <authorList>
            <person name="Tantoco A.T."/>
            <person name="Edgar R.H."/>
            <person name="Ko C."/>
            <person name="Chambers R.A."/>
            <person name="Jacobs-Sera D."/>
            <person name="Hendrix R.W."/>
            <person name="Hatfull G.F."/>
        </authorList>
    </citation>
    <scope>NUCLEOTIDE SEQUENCE [LARGE SCALE GENOMIC DNA]</scope>
</reference>
<sequence>MANALYGKARQRFGNGEIDWVDDNVRAVLVDVADYTVAIDSHEFLSDIPSAAQVATTGNLTGKTNVLGVMDLDDFVFASVTGDPSEAIVFFKWTGSAATSPLISYHDTATGLPVTPNGGDVNIVIDSGSNKLFKL</sequence>
<name>B5U507_9CAUD</name>
<accession>B5U507</accession>
<evidence type="ECO:0000313" key="2">
    <source>
        <dbReference type="Proteomes" id="UP000002183"/>
    </source>
</evidence>
<dbReference type="RefSeq" id="YP_002242094.1">
    <property type="nucleotide sequence ID" value="NC_011292.1"/>
</dbReference>
<dbReference type="KEGG" id="vg:6940739"/>
<evidence type="ECO:0008006" key="3">
    <source>
        <dbReference type="Google" id="ProtNLM"/>
    </source>
</evidence>
<gene>
    <name evidence="1" type="primary">37</name>
    <name evidence="1" type="ORF">KONSTANTINE_37</name>
</gene>
<evidence type="ECO:0000313" key="1">
    <source>
        <dbReference type="EMBL" id="ACI12453.1"/>
    </source>
</evidence>
<keyword evidence="2" id="KW-1185">Reference proteome</keyword>
<organism evidence="1 2">
    <name type="scientific">Mycobacterium phage Konstantine</name>
    <dbReference type="NCBI Taxonomy" id="563121"/>
    <lineage>
        <taxon>Viruses</taxon>
        <taxon>Duplodnaviria</taxon>
        <taxon>Heunggongvirae</taxon>
        <taxon>Uroviricota</taxon>
        <taxon>Caudoviricetes</taxon>
        <taxon>Konstantinevirus</taxon>
        <taxon>Konstantinevirus konstantine</taxon>
    </lineage>
</organism>